<keyword evidence="7" id="KW-1185">Reference proteome</keyword>
<dbReference type="InterPro" id="IPR051791">
    <property type="entry name" value="Pra-immunoreactive"/>
</dbReference>
<comment type="subcellular location">
    <subcellularLocation>
        <location evidence="1">Cell membrane</location>
        <topology evidence="1">Multi-pass membrane protein</topology>
    </subcellularLocation>
</comment>
<evidence type="ECO:0000313" key="7">
    <source>
        <dbReference type="Proteomes" id="UP000466396"/>
    </source>
</evidence>
<gene>
    <name evidence="6" type="ORF">MLAC_40350</name>
</gene>
<keyword evidence="5" id="KW-0472">Membrane</keyword>
<evidence type="ECO:0000256" key="3">
    <source>
        <dbReference type="ARBA" id="ARBA00022692"/>
    </source>
</evidence>
<name>A0A1X1XN25_9MYCO</name>
<reference evidence="6 7" key="1">
    <citation type="journal article" date="2019" name="Emerg. Microbes Infect.">
        <title>Comprehensive subspecies identification of 175 nontuberculous mycobacteria species based on 7547 genomic profiles.</title>
        <authorList>
            <person name="Matsumoto Y."/>
            <person name="Kinjo T."/>
            <person name="Motooka D."/>
            <person name="Nabeya D."/>
            <person name="Jung N."/>
            <person name="Uechi K."/>
            <person name="Horii T."/>
            <person name="Iida T."/>
            <person name="Fujita J."/>
            <person name="Nakamura S."/>
        </authorList>
    </citation>
    <scope>NUCLEOTIDE SEQUENCE [LARGE SCALE GENOMIC DNA]</scope>
    <source>
        <strain evidence="6 7">JCM 15657</strain>
    </source>
</reference>
<dbReference type="AlphaFoldDB" id="A0A1X1XN25"/>
<dbReference type="KEGG" id="mlj:MLAC_40350"/>
<evidence type="ECO:0000256" key="4">
    <source>
        <dbReference type="ARBA" id="ARBA00022989"/>
    </source>
</evidence>
<dbReference type="PANTHER" id="PTHR36115:SF6">
    <property type="entry name" value="PROLINE-RICH ANTIGEN HOMOLOG"/>
    <property type="match status" value="1"/>
</dbReference>
<dbReference type="InterPro" id="IPR010432">
    <property type="entry name" value="RDD"/>
</dbReference>
<dbReference type="GO" id="GO:0005886">
    <property type="term" value="C:plasma membrane"/>
    <property type="evidence" value="ECO:0007669"/>
    <property type="project" value="UniProtKB-SubCell"/>
</dbReference>
<organism evidence="6 7">
    <name type="scientific">Mycobacterium lacus</name>
    <dbReference type="NCBI Taxonomy" id="169765"/>
    <lineage>
        <taxon>Bacteria</taxon>
        <taxon>Bacillati</taxon>
        <taxon>Actinomycetota</taxon>
        <taxon>Actinomycetes</taxon>
        <taxon>Mycobacteriales</taxon>
        <taxon>Mycobacteriaceae</taxon>
        <taxon>Mycobacterium</taxon>
    </lineage>
</organism>
<keyword evidence="4" id="KW-1133">Transmembrane helix</keyword>
<protein>
    <submittedName>
        <fullName evidence="6">Membrane protein</fullName>
    </submittedName>
</protein>
<dbReference type="PANTHER" id="PTHR36115">
    <property type="entry name" value="PROLINE-RICH ANTIGEN HOMOLOG-RELATED"/>
    <property type="match status" value="1"/>
</dbReference>
<keyword evidence="3" id="KW-0812">Transmembrane</keyword>
<evidence type="ECO:0000313" key="6">
    <source>
        <dbReference type="EMBL" id="BBX98741.1"/>
    </source>
</evidence>
<dbReference type="Pfam" id="PF06271">
    <property type="entry name" value="RDD"/>
    <property type="match status" value="1"/>
</dbReference>
<keyword evidence="2" id="KW-1003">Cell membrane</keyword>
<sequence>MTVVVDTQTTKAVQKSSAISLAPWHVRACAFAVDVLPAMAVVTTTVLVWLTVPPRSAWSWLCISVAGVAILLMLANRLLLPTVVGWSLGRGLCGIAVVHRDGTAAGPWGLLLRDLAHLLDTASLLVGWLWPLWDSRNRTFADMLLRTEVRRVEPDERPRNIRRWTAAAVLTAAGVCLAGAAVSYVVVYSRDRAIDRTRAQIATQGPKIVAQMLTYDPNSLRDDFARARSLATDRYRDQLAAQQEAVQKGHPVINEYWVIDSSIQSAMPDRATMLVFMQGRRGAAPGERYISATVRVNFAKGGDNHWRVDDLTVLTKPKPPGDGK</sequence>
<dbReference type="STRING" id="169765.AWC15_08860"/>
<dbReference type="EMBL" id="AP022581">
    <property type="protein sequence ID" value="BBX98741.1"/>
    <property type="molecule type" value="Genomic_DNA"/>
</dbReference>
<evidence type="ECO:0000256" key="5">
    <source>
        <dbReference type="ARBA" id="ARBA00023136"/>
    </source>
</evidence>
<evidence type="ECO:0000256" key="2">
    <source>
        <dbReference type="ARBA" id="ARBA00022475"/>
    </source>
</evidence>
<evidence type="ECO:0000256" key="1">
    <source>
        <dbReference type="ARBA" id="ARBA00004651"/>
    </source>
</evidence>
<dbReference type="RefSeq" id="WP_085162772.1">
    <property type="nucleotide sequence ID" value="NZ_AP022581.1"/>
</dbReference>
<proteinExistence type="predicted"/>
<dbReference type="OrthoDB" id="9793824at2"/>
<accession>A0A1X1XN25</accession>
<dbReference type="Proteomes" id="UP000466396">
    <property type="component" value="Chromosome"/>
</dbReference>